<dbReference type="SUPFAM" id="SSF52161">
    <property type="entry name" value="Ribosomal protein L13"/>
    <property type="match status" value="1"/>
</dbReference>
<protein>
    <submittedName>
        <fullName evidence="5">Ribosomal protein L13, bacterial-type</fullName>
    </submittedName>
</protein>
<dbReference type="Gene3D" id="3.90.1180.10">
    <property type="entry name" value="Ribosomal protein L13"/>
    <property type="match status" value="1"/>
</dbReference>
<evidence type="ECO:0000256" key="2">
    <source>
        <dbReference type="ARBA" id="ARBA00022980"/>
    </source>
</evidence>
<dbReference type="InterPro" id="IPR005822">
    <property type="entry name" value="Ribosomal_uL13"/>
</dbReference>
<dbReference type="NCBIfam" id="TIGR01066">
    <property type="entry name" value="rplM_bact"/>
    <property type="match status" value="1"/>
</dbReference>
<comment type="caution">
    <text evidence="5">The sequence shown here is derived from an EMBL/GenBank/DDBJ whole genome shotgun (WGS) entry which is preliminary data.</text>
</comment>
<feature type="region of interest" description="Disordered" evidence="4">
    <location>
        <begin position="130"/>
        <end position="153"/>
    </location>
</feature>
<dbReference type="GO" id="GO:0006412">
    <property type="term" value="P:translation"/>
    <property type="evidence" value="ECO:0007669"/>
    <property type="project" value="InterPro"/>
</dbReference>
<dbReference type="HAMAP" id="MF_01366">
    <property type="entry name" value="Ribosomal_uL13"/>
    <property type="match status" value="1"/>
</dbReference>
<reference evidence="5" key="2">
    <citation type="journal article" date="2014" name="ISME J.">
        <title>Microbial stratification in low pH oxic and suboxic macroscopic growths along an acid mine drainage.</title>
        <authorList>
            <person name="Mendez-Garcia C."/>
            <person name="Mesa V."/>
            <person name="Sprenger R.R."/>
            <person name="Richter M."/>
            <person name="Diez M.S."/>
            <person name="Solano J."/>
            <person name="Bargiela R."/>
            <person name="Golyshina O.V."/>
            <person name="Manteca A."/>
            <person name="Ramos J.L."/>
            <person name="Gallego J.R."/>
            <person name="Llorente I."/>
            <person name="Martins Dos Santos V.A."/>
            <person name="Jensen O.N."/>
            <person name="Pelaez A.I."/>
            <person name="Sanchez J."/>
            <person name="Ferrer M."/>
        </authorList>
    </citation>
    <scope>NUCLEOTIDE SEQUENCE</scope>
</reference>
<dbReference type="EMBL" id="AUZZ01010343">
    <property type="protein sequence ID" value="EQD30144.1"/>
    <property type="molecule type" value="Genomic_DNA"/>
</dbReference>
<evidence type="ECO:0000256" key="4">
    <source>
        <dbReference type="SAM" id="MobiDB-lite"/>
    </source>
</evidence>
<evidence type="ECO:0000313" key="5">
    <source>
        <dbReference type="EMBL" id="EQD30144.1"/>
    </source>
</evidence>
<dbReference type="GO" id="GO:0003735">
    <property type="term" value="F:structural constituent of ribosome"/>
    <property type="evidence" value="ECO:0007669"/>
    <property type="project" value="InterPro"/>
</dbReference>
<dbReference type="Pfam" id="PF00572">
    <property type="entry name" value="Ribosomal_L13"/>
    <property type="match status" value="1"/>
</dbReference>
<dbReference type="GO" id="GO:0003729">
    <property type="term" value="F:mRNA binding"/>
    <property type="evidence" value="ECO:0007669"/>
    <property type="project" value="TreeGrafter"/>
</dbReference>
<keyword evidence="2 5" id="KW-0689">Ribosomal protein</keyword>
<proteinExistence type="inferred from homology"/>
<dbReference type="AlphaFoldDB" id="T0ZN63"/>
<dbReference type="CDD" id="cd00392">
    <property type="entry name" value="Ribosomal_L13"/>
    <property type="match status" value="1"/>
</dbReference>
<dbReference type="PANTHER" id="PTHR11545:SF2">
    <property type="entry name" value="LARGE RIBOSOMAL SUBUNIT PROTEIN UL13M"/>
    <property type="match status" value="1"/>
</dbReference>
<dbReference type="GO" id="GO:0022625">
    <property type="term" value="C:cytosolic large ribosomal subunit"/>
    <property type="evidence" value="ECO:0007669"/>
    <property type="project" value="TreeGrafter"/>
</dbReference>
<accession>T0ZN63</accession>
<dbReference type="FunFam" id="3.90.1180.10:FF:000001">
    <property type="entry name" value="50S ribosomal protein L13"/>
    <property type="match status" value="1"/>
</dbReference>
<dbReference type="GO" id="GO:0017148">
    <property type="term" value="P:negative regulation of translation"/>
    <property type="evidence" value="ECO:0007669"/>
    <property type="project" value="TreeGrafter"/>
</dbReference>
<sequence>MKSYMASTAEAVHGWYVVDANGVSLGRLATELAMRLCGKHKAVFTPHADTGDFLVVVNARKVRVTGQKRAQKRYHRHTGYIGGLKTVTFEEQLANHPERIIEEAVRGMLPKTPLGRSMIQKLKIYPGETHPHAAQCPKPLKIRDPHAVPAPVS</sequence>
<evidence type="ECO:0000256" key="1">
    <source>
        <dbReference type="ARBA" id="ARBA00006227"/>
    </source>
</evidence>
<dbReference type="PIRSF" id="PIRSF002181">
    <property type="entry name" value="Ribosomal_L13"/>
    <property type="match status" value="1"/>
</dbReference>
<keyword evidence="3" id="KW-0687">Ribonucleoprotein</keyword>
<comment type="similarity">
    <text evidence="1">Belongs to the universal ribosomal protein uL13 family.</text>
</comment>
<gene>
    <name evidence="5" type="ORF">B2A_14267</name>
</gene>
<name>T0ZN63_9ZZZZ</name>
<organism evidence="5">
    <name type="scientific">mine drainage metagenome</name>
    <dbReference type="NCBI Taxonomy" id="410659"/>
    <lineage>
        <taxon>unclassified sequences</taxon>
        <taxon>metagenomes</taxon>
        <taxon>ecological metagenomes</taxon>
    </lineage>
</organism>
<reference evidence="5" key="1">
    <citation type="submission" date="2013-08" db="EMBL/GenBank/DDBJ databases">
        <authorList>
            <person name="Mendez C."/>
            <person name="Richter M."/>
            <person name="Ferrer M."/>
            <person name="Sanchez J."/>
        </authorList>
    </citation>
    <scope>NUCLEOTIDE SEQUENCE</scope>
</reference>
<dbReference type="PROSITE" id="PS00783">
    <property type="entry name" value="RIBOSOMAL_L13"/>
    <property type="match status" value="1"/>
</dbReference>
<dbReference type="InterPro" id="IPR023563">
    <property type="entry name" value="Ribosomal_uL13_CS"/>
</dbReference>
<evidence type="ECO:0000256" key="3">
    <source>
        <dbReference type="ARBA" id="ARBA00023274"/>
    </source>
</evidence>
<dbReference type="InterPro" id="IPR036899">
    <property type="entry name" value="Ribosomal_uL13_sf"/>
</dbReference>
<dbReference type="InterPro" id="IPR005823">
    <property type="entry name" value="Ribosomal_uL13_bac-type"/>
</dbReference>
<dbReference type="PANTHER" id="PTHR11545">
    <property type="entry name" value="RIBOSOMAL PROTEIN L13"/>
    <property type="match status" value="1"/>
</dbReference>